<dbReference type="Gene3D" id="3.40.50.360">
    <property type="match status" value="1"/>
</dbReference>
<dbReference type="InterPro" id="IPR001226">
    <property type="entry name" value="Flavodoxin_CS"/>
</dbReference>
<evidence type="ECO:0000256" key="1">
    <source>
        <dbReference type="SAM" id="MobiDB-lite"/>
    </source>
</evidence>
<reference evidence="2 3" key="1">
    <citation type="submission" date="2019-03" db="EMBL/GenBank/DDBJ databases">
        <title>Single cell metagenomics reveals metabolic interactions within the superorganism composed of flagellate Streblomastix strix and complex community of Bacteroidetes bacteria on its surface.</title>
        <authorList>
            <person name="Treitli S.C."/>
            <person name="Kolisko M."/>
            <person name="Husnik F."/>
            <person name="Keeling P."/>
            <person name="Hampl V."/>
        </authorList>
    </citation>
    <scope>NUCLEOTIDE SEQUENCE [LARGE SCALE GENOMIC DNA]</scope>
    <source>
        <strain evidence="2">ST1C</strain>
    </source>
</reference>
<dbReference type="InterPro" id="IPR029039">
    <property type="entry name" value="Flavoprotein-like_sf"/>
</dbReference>
<evidence type="ECO:0000313" key="2">
    <source>
        <dbReference type="EMBL" id="KAA6376037.1"/>
    </source>
</evidence>
<evidence type="ECO:0000313" key="3">
    <source>
        <dbReference type="Proteomes" id="UP000324800"/>
    </source>
</evidence>
<comment type="caution">
    <text evidence="2">The sequence shown here is derived from an EMBL/GenBank/DDBJ whole genome shotgun (WGS) entry which is preliminary data.</text>
</comment>
<dbReference type="EMBL" id="SNRW01010804">
    <property type="protein sequence ID" value="KAA6376037.1"/>
    <property type="molecule type" value="Genomic_DNA"/>
</dbReference>
<feature type="region of interest" description="Disordered" evidence="1">
    <location>
        <begin position="175"/>
        <end position="204"/>
    </location>
</feature>
<gene>
    <name evidence="2" type="ORF">EZS28_028435</name>
</gene>
<evidence type="ECO:0008006" key="4">
    <source>
        <dbReference type="Google" id="ProtNLM"/>
    </source>
</evidence>
<dbReference type="AlphaFoldDB" id="A0A5J4V0A5"/>
<dbReference type="Proteomes" id="UP000324800">
    <property type="component" value="Unassembled WGS sequence"/>
</dbReference>
<protein>
    <recommendedName>
        <fullName evidence="4">Flavodoxin-like domain-containing protein</fullName>
    </recommendedName>
</protein>
<accession>A0A5J4V0A5</accession>
<dbReference type="PROSITE" id="PS00201">
    <property type="entry name" value="FLAVODOXIN"/>
    <property type="match status" value="1"/>
</dbReference>
<dbReference type="SUPFAM" id="SSF52218">
    <property type="entry name" value="Flavoproteins"/>
    <property type="match status" value="1"/>
</dbReference>
<proteinExistence type="predicted"/>
<sequence length="204" mass="22464">MVRALVVYYSSSGTTKQVADVVVAELQKNNITTVVEVIKCTKAEGVGMARQGFRCLTGSKYVLDNPPQNDPREFEFVLFGSPVWAFNVNPILDEWLKAAQFDPIKTNFGAFIQCMGTKFEKTFTEIEKITGKPLAAKTPVFSKEVKKSPEIVAKKIEDLVKGVIQGGTAQPAENVVEGAVAKTEETKKEDDKPEDVKTEEAKTE</sequence>
<feature type="compositionally biased region" description="Basic and acidic residues" evidence="1">
    <location>
        <begin position="182"/>
        <end position="204"/>
    </location>
</feature>
<name>A0A5J4V0A5_9EUKA</name>
<dbReference type="GO" id="GO:0010181">
    <property type="term" value="F:FMN binding"/>
    <property type="evidence" value="ECO:0007669"/>
    <property type="project" value="InterPro"/>
</dbReference>
<organism evidence="2 3">
    <name type="scientific">Streblomastix strix</name>
    <dbReference type="NCBI Taxonomy" id="222440"/>
    <lineage>
        <taxon>Eukaryota</taxon>
        <taxon>Metamonada</taxon>
        <taxon>Preaxostyla</taxon>
        <taxon>Oxymonadida</taxon>
        <taxon>Streblomastigidae</taxon>
        <taxon>Streblomastix</taxon>
    </lineage>
</organism>
<dbReference type="GO" id="GO:0009055">
    <property type="term" value="F:electron transfer activity"/>
    <property type="evidence" value="ECO:0007669"/>
    <property type="project" value="InterPro"/>
</dbReference>